<dbReference type="InterPro" id="IPR015330">
    <property type="entry name" value="DNA_primase/pol_bifunc_N"/>
</dbReference>
<dbReference type="SMART" id="SM00943">
    <property type="entry name" value="Prim-Pol"/>
    <property type="match status" value="1"/>
</dbReference>
<feature type="compositionally biased region" description="Polar residues" evidence="2">
    <location>
        <begin position="190"/>
        <end position="204"/>
    </location>
</feature>
<gene>
    <name evidence="4" type="ORF">UFOVP526_31</name>
</gene>
<dbReference type="Gene3D" id="3.40.50.300">
    <property type="entry name" value="P-loop containing nucleotide triphosphate hydrolases"/>
    <property type="match status" value="1"/>
</dbReference>
<dbReference type="Gene3D" id="3.30.720.160">
    <property type="entry name" value="Bifunctional DNA primase/polymerase, N-terminal"/>
    <property type="match status" value="1"/>
</dbReference>
<proteinExistence type="predicted"/>
<protein>
    <submittedName>
        <fullName evidence="4">Prim_Pol domain containing protein</fullName>
    </submittedName>
</protein>
<dbReference type="GO" id="GO:0016787">
    <property type="term" value="F:hydrolase activity"/>
    <property type="evidence" value="ECO:0007669"/>
    <property type="project" value="UniProtKB-KW"/>
</dbReference>
<feature type="compositionally biased region" description="Acidic residues" evidence="2">
    <location>
        <begin position="709"/>
        <end position="720"/>
    </location>
</feature>
<evidence type="ECO:0000259" key="3">
    <source>
        <dbReference type="SMART" id="SM00943"/>
    </source>
</evidence>
<reference evidence="4" key="1">
    <citation type="submission" date="2020-04" db="EMBL/GenBank/DDBJ databases">
        <authorList>
            <person name="Chiriac C."/>
            <person name="Salcher M."/>
            <person name="Ghai R."/>
            <person name="Kavagutti S V."/>
        </authorList>
    </citation>
    <scope>NUCLEOTIDE SEQUENCE</scope>
</reference>
<feature type="region of interest" description="Disordered" evidence="2">
    <location>
        <begin position="684"/>
        <end position="720"/>
    </location>
</feature>
<accession>A0A6J5MQD2</accession>
<dbReference type="CDD" id="cd04859">
    <property type="entry name" value="Prim_Pol"/>
    <property type="match status" value="1"/>
</dbReference>
<feature type="domain" description="DNA primase/polymerase bifunctional N-terminal" evidence="3">
    <location>
        <begin position="10"/>
        <end position="179"/>
    </location>
</feature>
<sequence>MDSNLTLEWALHYADYGYRVIPIKPNEKRPPIAAWQDHATCNTGTITQWFTDTYPDHGIGIVTGELNDGQRFIVLDIDIKDDNAGLITLEQLQTQYGQLPETVCANTGGGGTHYIYLLDDHHPMPNNGSGRHLGLGIDIRGHNAQIVVTPTRHPNGNLYTWVEGHAIGEIDPAVAPDWLIELLNPPEYQPTVSNAKETPRNANENTEDTRAGTQFNRATDWDTLLLADGWQPHHLDGQGTYHWTRPAKSVKDGESATVNHNGNDLLTVFTTAIHNLPAGTYDRFGYWVATRYRGDFTAAARDLNRQNNPDTSDIDIRRWMEKIQQQNETPPLQIDSEHNHTPSLTSWYIEWSDFWNTDSTDTEWLVEPVLAKTRGHALYAGAKSGKSLMLLEIAAALATGQPTLSQQAQPPMHVLYVDYEMSAQDIRDRLESFGYGAHHDLSHLHYALLPSIGGLDTAEGAQVIIDAVTHHDIQLVIIDTTARAVEGAENDADTLRAFYRWTGLALKSKGCTYVRADHAGKDTSKGQRGTSAKNDDVDLVWRFTKRTDNNIMLEATHRRMSWVPEKVEIELRETEQGLRHFVIEDKPSIAAQNMTLTLSRLGVTSTMPLKEVRAILKDNNIKCAQDTLRASMHILKNNNLTTLATGGDVSSRVPSRSSRNIDDETRLDERLDSSHPETTVRLAHVSPRLDSASHETQTTLYKERLASDQPDDDPDDLGMF</sequence>
<dbReference type="Pfam" id="PF13481">
    <property type="entry name" value="AAA_25"/>
    <property type="match status" value="1"/>
</dbReference>
<dbReference type="EMBL" id="LR796498">
    <property type="protein sequence ID" value="CAB4148888.1"/>
    <property type="molecule type" value="Genomic_DNA"/>
</dbReference>
<evidence type="ECO:0000256" key="2">
    <source>
        <dbReference type="SAM" id="MobiDB-lite"/>
    </source>
</evidence>
<dbReference type="InterPro" id="IPR027417">
    <property type="entry name" value="P-loop_NTPase"/>
</dbReference>
<evidence type="ECO:0000256" key="1">
    <source>
        <dbReference type="ARBA" id="ARBA00022801"/>
    </source>
</evidence>
<keyword evidence="1" id="KW-0378">Hydrolase</keyword>
<dbReference type="PANTHER" id="PTHR35372">
    <property type="entry name" value="ATP BINDING PROTEIN-RELATED"/>
    <property type="match status" value="1"/>
</dbReference>
<evidence type="ECO:0000313" key="4">
    <source>
        <dbReference type="EMBL" id="CAB4148888.1"/>
    </source>
</evidence>
<dbReference type="Pfam" id="PF09250">
    <property type="entry name" value="Prim-Pol"/>
    <property type="match status" value="1"/>
</dbReference>
<dbReference type="InterPro" id="IPR051620">
    <property type="entry name" value="ORF904-like_C"/>
</dbReference>
<feature type="region of interest" description="Disordered" evidence="2">
    <location>
        <begin position="190"/>
        <end position="213"/>
    </location>
</feature>
<dbReference type="SUPFAM" id="SSF52540">
    <property type="entry name" value="P-loop containing nucleoside triphosphate hydrolases"/>
    <property type="match status" value="1"/>
</dbReference>
<name>A0A6J5MQD2_9CAUD</name>
<dbReference type="PANTHER" id="PTHR35372:SF2">
    <property type="entry name" value="SF3 HELICASE DOMAIN-CONTAINING PROTEIN"/>
    <property type="match status" value="1"/>
</dbReference>
<dbReference type="SUPFAM" id="SSF56747">
    <property type="entry name" value="Prim-pol domain"/>
    <property type="match status" value="1"/>
</dbReference>
<organism evidence="4">
    <name type="scientific">uncultured Caudovirales phage</name>
    <dbReference type="NCBI Taxonomy" id="2100421"/>
    <lineage>
        <taxon>Viruses</taxon>
        <taxon>Duplodnaviria</taxon>
        <taxon>Heunggongvirae</taxon>
        <taxon>Uroviricota</taxon>
        <taxon>Caudoviricetes</taxon>
        <taxon>Peduoviridae</taxon>
        <taxon>Maltschvirus</taxon>
        <taxon>Maltschvirus maltsch</taxon>
    </lineage>
</organism>